<organism evidence="10 11">
    <name type="scientific">Herrania umbratica</name>
    <dbReference type="NCBI Taxonomy" id="108875"/>
    <lineage>
        <taxon>Eukaryota</taxon>
        <taxon>Viridiplantae</taxon>
        <taxon>Streptophyta</taxon>
        <taxon>Embryophyta</taxon>
        <taxon>Tracheophyta</taxon>
        <taxon>Spermatophyta</taxon>
        <taxon>Magnoliopsida</taxon>
        <taxon>eudicotyledons</taxon>
        <taxon>Gunneridae</taxon>
        <taxon>Pentapetalae</taxon>
        <taxon>rosids</taxon>
        <taxon>malvids</taxon>
        <taxon>Malvales</taxon>
        <taxon>Malvaceae</taxon>
        <taxon>Byttnerioideae</taxon>
        <taxon>Herrania</taxon>
    </lineage>
</organism>
<feature type="transmembrane region" description="Helical" evidence="8">
    <location>
        <begin position="627"/>
        <end position="646"/>
    </location>
</feature>
<feature type="transmembrane region" description="Helical" evidence="8">
    <location>
        <begin position="830"/>
        <end position="850"/>
    </location>
</feature>
<feature type="domain" description="Major facilitator superfamily (MFS) profile" evidence="9">
    <location>
        <begin position="32"/>
        <end position="455"/>
    </location>
</feature>
<dbReference type="Pfam" id="PF00083">
    <property type="entry name" value="Sugar_tr"/>
    <property type="match status" value="2"/>
</dbReference>
<comment type="subcellular location">
    <subcellularLocation>
        <location evidence="1">Membrane</location>
        <topology evidence="1">Multi-pass membrane protein</topology>
    </subcellularLocation>
</comment>
<dbReference type="InterPro" id="IPR050549">
    <property type="entry name" value="MFS_Trehalose_Transporter"/>
</dbReference>
<keyword evidence="3" id="KW-0813">Transport</keyword>
<feature type="transmembrane region" description="Helical" evidence="8">
    <location>
        <begin position="559"/>
        <end position="578"/>
    </location>
</feature>
<feature type="transmembrane region" description="Helical" evidence="8">
    <location>
        <begin position="332"/>
        <end position="353"/>
    </location>
</feature>
<feature type="transmembrane region" description="Helical" evidence="8">
    <location>
        <begin position="953"/>
        <end position="974"/>
    </location>
</feature>
<keyword evidence="5 8" id="KW-0812">Transmembrane</keyword>
<accession>A0A6J1A8E8</accession>
<feature type="transmembrane region" description="Helical" evidence="8">
    <location>
        <begin position="857"/>
        <end position="879"/>
    </location>
</feature>
<evidence type="ECO:0000256" key="3">
    <source>
        <dbReference type="ARBA" id="ARBA00022448"/>
    </source>
</evidence>
<reference evidence="11" key="1">
    <citation type="submission" date="2025-08" db="UniProtKB">
        <authorList>
            <consortium name="RefSeq"/>
        </authorList>
    </citation>
    <scope>IDENTIFICATION</scope>
    <source>
        <tissue evidence="11">Leaf</tissue>
    </source>
</reference>
<dbReference type="InterPro" id="IPR003663">
    <property type="entry name" value="Sugar/inositol_transpt"/>
</dbReference>
<dbReference type="InterPro" id="IPR044775">
    <property type="entry name" value="MFS_ERD6/Tret1-like"/>
</dbReference>
<dbReference type="GO" id="GO:0016020">
    <property type="term" value="C:membrane"/>
    <property type="evidence" value="ECO:0007669"/>
    <property type="project" value="UniProtKB-SubCell"/>
</dbReference>
<evidence type="ECO:0000256" key="5">
    <source>
        <dbReference type="ARBA" id="ARBA00022692"/>
    </source>
</evidence>
<name>A0A6J1A8E8_9ROSI</name>
<feature type="transmembrane region" description="Helical" evidence="8">
    <location>
        <begin position="365"/>
        <end position="389"/>
    </location>
</feature>
<dbReference type="PROSITE" id="PS00217">
    <property type="entry name" value="SUGAR_TRANSPORT_2"/>
    <property type="match status" value="1"/>
</dbReference>
<dbReference type="InterPro" id="IPR005828">
    <property type="entry name" value="MFS_sugar_transport-like"/>
</dbReference>
<evidence type="ECO:0000256" key="1">
    <source>
        <dbReference type="ARBA" id="ARBA00004141"/>
    </source>
</evidence>
<dbReference type="CDD" id="cd17358">
    <property type="entry name" value="MFS_GLUT6_8_Class3_like"/>
    <property type="match status" value="2"/>
</dbReference>
<dbReference type="NCBIfam" id="TIGR00879">
    <property type="entry name" value="SP"/>
    <property type="match status" value="2"/>
</dbReference>
<feature type="domain" description="Major facilitator superfamily (MFS) profile" evidence="9">
    <location>
        <begin position="555"/>
        <end position="981"/>
    </location>
</feature>
<dbReference type="OrthoDB" id="6612291at2759"/>
<feature type="transmembrane region" description="Helical" evidence="8">
    <location>
        <begin position="33"/>
        <end position="53"/>
    </location>
</feature>
<evidence type="ECO:0000256" key="6">
    <source>
        <dbReference type="ARBA" id="ARBA00022989"/>
    </source>
</evidence>
<dbReference type="PRINTS" id="PR00171">
    <property type="entry name" value="SUGRTRNSPORT"/>
</dbReference>
<evidence type="ECO:0000313" key="11">
    <source>
        <dbReference type="RefSeq" id="XP_021283021.1"/>
    </source>
</evidence>
<evidence type="ECO:0000256" key="2">
    <source>
        <dbReference type="ARBA" id="ARBA00010992"/>
    </source>
</evidence>
<dbReference type="SUPFAM" id="SSF103473">
    <property type="entry name" value="MFS general substrate transporter"/>
    <property type="match status" value="2"/>
</dbReference>
<feature type="transmembrane region" description="Helical" evidence="8">
    <location>
        <begin position="103"/>
        <end position="122"/>
    </location>
</feature>
<dbReference type="GeneID" id="110415649"/>
<feature type="transmembrane region" description="Helical" evidence="8">
    <location>
        <begin position="184"/>
        <end position="205"/>
    </location>
</feature>
<comment type="similarity">
    <text evidence="2">Belongs to the major facilitator superfamily. Sugar transporter (TC 2.A.1.1) family.</text>
</comment>
<dbReference type="RefSeq" id="XP_021283021.1">
    <property type="nucleotide sequence ID" value="XM_021427346.1"/>
</dbReference>
<dbReference type="AlphaFoldDB" id="A0A6J1A8E8"/>
<feature type="transmembrane region" description="Helical" evidence="8">
    <location>
        <begin position="160"/>
        <end position="178"/>
    </location>
</feature>
<sequence length="997" mass="108673">MEEEGATVTQSLLVRRGHGGGQLQTGSSVTTTLVLSTFVAACISFGFGCVMGYSSPTQSAIMEDLDLSVAEFSLFGSMLNIGSILGALVSGRATDLLGRKCTMWVLNLFYVVGWFAIAFAKVPWLLDLGRLLLGFRNGIAGYLVPVYVAEITPKNLRGRFSGLVQTMGVIGLSMMYIIGPFINWRILALIGIIPSLLQLPLLFFIPESPRWLAKVGREKEFEKALLSLRGEKVNIFAEATAIKDYTESLKSFSWGGILDLFQRKYAHPLIIGIGLMALQHSGGANAYAYYSGVIFVSAGLSKYIGLSTLAVVEILMSLLGTSLIDKFGRRSLLLVSSCGLCFGSFLTGISFLLQDYNWWGDGTPILALISIWLYMGSYQVGMEGILWIIVAEIFPINIKGAAGSISSLIGHVCSWIVSYNFNFLFQWSSAGTFFIFSAICGLNAIFAAKMVPETKGRTLEEIQASVTRNLKQDHAKSIQISEERPKMNSRYELWLLRYEHYRISVSTFLPFFFVLLSRGTKDMEGEGIEGGSATEPLIVSSCNGDGVPSRKSSAITISLVLGITVAACASSNCGYSGGYSSPAESGIIDELGLSVAEYSVFGSILTIGGMAGAIASGRISDFFGHKITFWILNIFYIMGWLAIAFSKKAWSLYLGRLSLGFGTAVFNYVGPVYVADITPKNLRGGFSSLVQAMTICSISVAYFVGSITYWRILALIGVIPCLIQVLCLFFVPESPRWLAKNGRDNEFKTSLQCLRGMSADISQEAAEIQDYTQNLQHSSEDKILDVFSSKYTHSVIVGVGLMLLQQLGGYKGFAYYANSIFDLAGFPSTIGIIAVAVTQIVMNILGILLIDSSGRRPLLMVSAVGTFFGCFLTGVSFLLQDLHWLEKITPFIALIGILMYMAFYSLGMSGIPWIIMSEIFPVNIKGSAGSLCNMVNWFCSWVVSYTFNFLLQWSSAGTFFIFSSISGLAIIFIVKLVPETKGRTLEEIQASMTGGAR</sequence>
<feature type="transmembrane region" description="Helical" evidence="8">
    <location>
        <begin position="686"/>
        <end position="704"/>
    </location>
</feature>
<gene>
    <name evidence="11" type="primary">LOC110415649</name>
</gene>
<keyword evidence="10" id="KW-1185">Reference proteome</keyword>
<feature type="transmembrane region" description="Helical" evidence="8">
    <location>
        <begin position="791"/>
        <end position="810"/>
    </location>
</feature>
<evidence type="ECO:0000313" key="10">
    <source>
        <dbReference type="Proteomes" id="UP000504621"/>
    </source>
</evidence>
<keyword evidence="4" id="KW-0762">Sugar transport</keyword>
<proteinExistence type="inferred from homology"/>
<dbReference type="InterPro" id="IPR036259">
    <property type="entry name" value="MFS_trans_sf"/>
</dbReference>
<feature type="transmembrane region" description="Helical" evidence="8">
    <location>
        <begin position="652"/>
        <end position="674"/>
    </location>
</feature>
<dbReference type="Gene3D" id="1.20.1250.20">
    <property type="entry name" value="MFS general substrate transporter like domains"/>
    <property type="match status" value="2"/>
</dbReference>
<feature type="transmembrane region" description="Helical" evidence="8">
    <location>
        <begin position="269"/>
        <end position="290"/>
    </location>
</feature>
<dbReference type="FunFam" id="1.20.1250.20:FF:000043">
    <property type="entry name" value="sugar transporter ERD6-like 6"/>
    <property type="match status" value="2"/>
</dbReference>
<feature type="transmembrane region" description="Helical" evidence="8">
    <location>
        <begin position="710"/>
        <end position="731"/>
    </location>
</feature>
<feature type="transmembrane region" description="Helical" evidence="8">
    <location>
        <begin position="928"/>
        <end position="947"/>
    </location>
</feature>
<evidence type="ECO:0000256" key="8">
    <source>
        <dbReference type="SAM" id="Phobius"/>
    </source>
</evidence>
<evidence type="ECO:0000256" key="7">
    <source>
        <dbReference type="ARBA" id="ARBA00023136"/>
    </source>
</evidence>
<dbReference type="InterPro" id="IPR020846">
    <property type="entry name" value="MFS_dom"/>
</dbReference>
<dbReference type="InterPro" id="IPR005829">
    <property type="entry name" value="Sugar_transporter_CS"/>
</dbReference>
<dbReference type="GO" id="GO:0051119">
    <property type="term" value="F:sugar transmembrane transporter activity"/>
    <property type="evidence" value="ECO:0007669"/>
    <property type="project" value="InterPro"/>
</dbReference>
<dbReference type="Proteomes" id="UP000504621">
    <property type="component" value="Unplaced"/>
</dbReference>
<feature type="transmembrane region" description="Helical" evidence="8">
    <location>
        <begin position="891"/>
        <end position="916"/>
    </location>
</feature>
<feature type="transmembrane region" description="Helical" evidence="8">
    <location>
        <begin position="401"/>
        <end position="421"/>
    </location>
</feature>
<dbReference type="PROSITE" id="PS50850">
    <property type="entry name" value="MFS"/>
    <property type="match status" value="2"/>
</dbReference>
<feature type="transmembrane region" description="Helical" evidence="8">
    <location>
        <begin position="73"/>
        <end position="91"/>
    </location>
</feature>
<dbReference type="PANTHER" id="PTHR48021">
    <property type="match status" value="1"/>
</dbReference>
<keyword evidence="6 8" id="KW-1133">Transmembrane helix</keyword>
<evidence type="ECO:0000256" key="4">
    <source>
        <dbReference type="ARBA" id="ARBA00022597"/>
    </source>
</evidence>
<feature type="transmembrane region" description="Helical" evidence="8">
    <location>
        <begin position="598"/>
        <end position="615"/>
    </location>
</feature>
<evidence type="ECO:0000259" key="9">
    <source>
        <dbReference type="PROSITE" id="PS50850"/>
    </source>
</evidence>
<dbReference type="PANTHER" id="PTHR48021:SF25">
    <property type="entry name" value="SUGAR TRANSPORTER ERD6-LIKE 5"/>
    <property type="match status" value="1"/>
</dbReference>
<keyword evidence="7 8" id="KW-0472">Membrane</keyword>
<feature type="transmembrane region" description="Helical" evidence="8">
    <location>
        <begin position="302"/>
        <end position="320"/>
    </location>
</feature>
<feature type="transmembrane region" description="Helical" evidence="8">
    <location>
        <begin position="128"/>
        <end position="148"/>
    </location>
</feature>
<protein>
    <submittedName>
        <fullName evidence="11">Uncharacterized protein LOC110415649</fullName>
    </submittedName>
</protein>
<feature type="transmembrane region" description="Helical" evidence="8">
    <location>
        <begin position="427"/>
        <end position="448"/>
    </location>
</feature>